<gene>
    <name evidence="2" type="ORF">HMPREF1544_08536</name>
</gene>
<proteinExistence type="predicted"/>
<dbReference type="AlphaFoldDB" id="S2J8J8"/>
<feature type="domain" description="AB hydrolase-1" evidence="1">
    <location>
        <begin position="45"/>
        <end position="198"/>
    </location>
</feature>
<evidence type="ECO:0000313" key="2">
    <source>
        <dbReference type="EMBL" id="EPB84737.1"/>
    </source>
</evidence>
<evidence type="ECO:0000313" key="3">
    <source>
        <dbReference type="Proteomes" id="UP000014254"/>
    </source>
</evidence>
<keyword evidence="3" id="KW-1185">Reference proteome</keyword>
<dbReference type="SUPFAM" id="SSF53474">
    <property type="entry name" value="alpha/beta-Hydrolases"/>
    <property type="match status" value="1"/>
</dbReference>
<dbReference type="InParanoid" id="S2J8J8"/>
<dbReference type="Proteomes" id="UP000014254">
    <property type="component" value="Unassembled WGS sequence"/>
</dbReference>
<dbReference type="VEuPathDB" id="FungiDB:HMPREF1544_08536"/>
<name>S2J8J8_MUCC1</name>
<dbReference type="OrthoDB" id="94039at2759"/>
<reference evidence="3" key="1">
    <citation type="submission" date="2013-05" db="EMBL/GenBank/DDBJ databases">
        <title>The Genome sequence of Mucor circinelloides f. circinelloides 1006PhL.</title>
        <authorList>
            <consortium name="The Broad Institute Genomics Platform"/>
            <person name="Cuomo C."/>
            <person name="Earl A."/>
            <person name="Findley K."/>
            <person name="Lee S.C."/>
            <person name="Walker B."/>
            <person name="Young S."/>
            <person name="Zeng Q."/>
            <person name="Gargeya S."/>
            <person name="Fitzgerald M."/>
            <person name="Haas B."/>
            <person name="Abouelleil A."/>
            <person name="Allen A.W."/>
            <person name="Alvarado L."/>
            <person name="Arachchi H.M."/>
            <person name="Berlin A.M."/>
            <person name="Chapman S.B."/>
            <person name="Gainer-Dewar J."/>
            <person name="Goldberg J."/>
            <person name="Griggs A."/>
            <person name="Gujja S."/>
            <person name="Hansen M."/>
            <person name="Howarth C."/>
            <person name="Imamovic A."/>
            <person name="Ireland A."/>
            <person name="Larimer J."/>
            <person name="McCowan C."/>
            <person name="Murphy C."/>
            <person name="Pearson M."/>
            <person name="Poon T.W."/>
            <person name="Priest M."/>
            <person name="Roberts A."/>
            <person name="Saif S."/>
            <person name="Shea T."/>
            <person name="Sisk P."/>
            <person name="Sykes S."/>
            <person name="Wortman J."/>
            <person name="Nusbaum C."/>
            <person name="Birren B."/>
        </authorList>
    </citation>
    <scope>NUCLEOTIDE SEQUENCE [LARGE SCALE GENOMIC DNA]</scope>
    <source>
        <strain evidence="3">1006PhL</strain>
    </source>
</reference>
<sequence>MYLEPTSTHIIPVHPSSADGWATQKLVVDQHDFLGRNSNRKIAFLFSHPGGFHKEIFHPVMRRLKDHLRSLREYNQTDITFISWDERNHGDSARLNEGYLSEQYRPSDAAADTKQVIDVFGLNTAKYDQLIGIGHSLGCNTMLLCEYYYPGIFDGMCLVEPVISADIHDGAYRSRLSLMAAKNRKDEWRNLQECRESLSSKGLFKFFHPEALDLYLNYGLYETTDGTVKIKCPKQLEYIIYKYATFEKFICKLSLKTLPIPVHFVFGDKSVFNLPEFNGSISEKDSNMLTMDTISGTHMLACEDPDALIPHIMKLMNRVNGEPKVTKSKL</sequence>
<dbReference type="PANTHER" id="PTHR43194:SF2">
    <property type="entry name" value="PEROXISOMAL MEMBRANE PROTEIN LPX1"/>
    <property type="match status" value="1"/>
</dbReference>
<dbReference type="InterPro" id="IPR029058">
    <property type="entry name" value="AB_hydrolase_fold"/>
</dbReference>
<dbReference type="eggNOG" id="ENOG502S3SW">
    <property type="taxonomic scope" value="Eukaryota"/>
</dbReference>
<dbReference type="Gene3D" id="3.40.50.1820">
    <property type="entry name" value="alpha/beta hydrolase"/>
    <property type="match status" value="1"/>
</dbReference>
<dbReference type="PANTHER" id="PTHR43194">
    <property type="entry name" value="HYDROLASE ALPHA/BETA FOLD FAMILY"/>
    <property type="match status" value="1"/>
</dbReference>
<dbReference type="InterPro" id="IPR000073">
    <property type="entry name" value="AB_hydrolase_1"/>
</dbReference>
<dbReference type="STRING" id="1220926.S2J8J8"/>
<dbReference type="Pfam" id="PF12697">
    <property type="entry name" value="Abhydrolase_6"/>
    <property type="match status" value="1"/>
</dbReference>
<evidence type="ECO:0000259" key="1">
    <source>
        <dbReference type="Pfam" id="PF12697"/>
    </source>
</evidence>
<organism evidence="2 3">
    <name type="scientific">Mucor circinelloides f. circinelloides (strain 1006PhL)</name>
    <name type="common">Mucormycosis agent</name>
    <name type="synonym">Calyptromyces circinelloides</name>
    <dbReference type="NCBI Taxonomy" id="1220926"/>
    <lineage>
        <taxon>Eukaryota</taxon>
        <taxon>Fungi</taxon>
        <taxon>Fungi incertae sedis</taxon>
        <taxon>Mucoromycota</taxon>
        <taxon>Mucoromycotina</taxon>
        <taxon>Mucoromycetes</taxon>
        <taxon>Mucorales</taxon>
        <taxon>Mucorineae</taxon>
        <taxon>Mucoraceae</taxon>
        <taxon>Mucor</taxon>
    </lineage>
</organism>
<dbReference type="EMBL" id="KE124031">
    <property type="protein sequence ID" value="EPB84737.1"/>
    <property type="molecule type" value="Genomic_DNA"/>
</dbReference>
<dbReference type="InterPro" id="IPR050228">
    <property type="entry name" value="Carboxylesterase_BioH"/>
</dbReference>
<dbReference type="OMA" id="LIIVEPM"/>
<protein>
    <recommendedName>
        <fullName evidence="1">AB hydrolase-1 domain-containing protein</fullName>
    </recommendedName>
</protein>
<accession>S2J8J8</accession>